<dbReference type="InterPro" id="IPR007758">
    <property type="entry name" value="Nucleoporin_NSP1_C"/>
</dbReference>
<dbReference type="GO" id="GO:0006606">
    <property type="term" value="P:protein import into nucleus"/>
    <property type="evidence" value="ECO:0007669"/>
    <property type="project" value="TreeGrafter"/>
</dbReference>
<comment type="caution">
    <text evidence="10">The sequence shown here is derived from an EMBL/GenBank/DDBJ whole genome shotgun (WGS) entry which is preliminary data.</text>
</comment>
<keyword evidence="3" id="KW-0813">Transport</keyword>
<keyword evidence="7" id="KW-0906">Nuclear pore complex</keyword>
<dbReference type="AlphaFoldDB" id="A0A422MY82"/>
<evidence type="ECO:0000256" key="2">
    <source>
        <dbReference type="ARBA" id="ARBA00005911"/>
    </source>
</evidence>
<sequence>WWLWLCSDTAAPAGGFGSAANTAAPAGGFGSAATTAAPAGGFGSAANTAAPAGGFGSAANTAAPAAALSSEAAVSVRKPAADELKGKTLSSILAEVDKNFAKDYRDFQKLSQHMLLRDRQIIDRGNEILAYISHLDAAITTAEASKQTLTELKSKQGAIAEMMQRVEDAVQPVYAKAQPNFTKLDEQREATYAAVINLFDEVEAFRLRLSQSVGQHNRSLRHLRECDDLERMAGLVDCQLSALGQCSLKAEELESELDLLLGRAPTM</sequence>
<evidence type="ECO:0000256" key="5">
    <source>
        <dbReference type="ARBA" id="ARBA00022927"/>
    </source>
</evidence>
<name>A0A422MY82_TRYRA</name>
<dbReference type="GO" id="GO:0044613">
    <property type="term" value="C:nuclear pore central transport channel"/>
    <property type="evidence" value="ECO:0007669"/>
    <property type="project" value="TreeGrafter"/>
</dbReference>
<keyword evidence="5" id="KW-0653">Protein transport</keyword>
<dbReference type="OMA" id="QCCSTLA"/>
<dbReference type="Proteomes" id="UP000283634">
    <property type="component" value="Unassembled WGS sequence"/>
</dbReference>
<dbReference type="PANTHER" id="PTHR12084">
    <property type="entry name" value="NUCLEAR PORE GLYCOPROTEIN P62-RELATED"/>
    <property type="match status" value="1"/>
</dbReference>
<reference evidence="10 11" key="1">
    <citation type="journal article" date="2018" name="BMC Genomics">
        <title>Genomic comparison of Trypanosoma conorhini and Trypanosoma rangeli to Trypanosoma cruzi strains of high and low virulence.</title>
        <authorList>
            <person name="Bradwell K.R."/>
            <person name="Koparde V.N."/>
            <person name="Matveyev A.V."/>
            <person name="Serrano M.G."/>
            <person name="Alves J.M."/>
            <person name="Parikh H."/>
            <person name="Huang B."/>
            <person name="Lee V."/>
            <person name="Espinosa-Alvarez O."/>
            <person name="Ortiz P.A."/>
            <person name="Costa-Martins A.G."/>
            <person name="Teixeira M.M."/>
            <person name="Buck G.A."/>
        </authorList>
    </citation>
    <scope>NUCLEOTIDE SEQUENCE [LARGE SCALE GENOMIC DNA]</scope>
    <source>
        <strain evidence="10 11">AM80</strain>
    </source>
</reference>
<keyword evidence="4" id="KW-0509">mRNA transport</keyword>
<evidence type="ECO:0000256" key="7">
    <source>
        <dbReference type="ARBA" id="ARBA00023132"/>
    </source>
</evidence>
<keyword evidence="6" id="KW-0811">Translocation</keyword>
<dbReference type="EMBL" id="MKGL01000485">
    <property type="protein sequence ID" value="RNE98182.1"/>
    <property type="molecule type" value="Genomic_DNA"/>
</dbReference>
<comment type="similarity">
    <text evidence="2">Belongs to the nucleoporin NSP1/NUP62 family.</text>
</comment>
<dbReference type="GO" id="GO:0017056">
    <property type="term" value="F:structural constituent of nuclear pore"/>
    <property type="evidence" value="ECO:0007669"/>
    <property type="project" value="InterPro"/>
</dbReference>
<evidence type="ECO:0000259" key="9">
    <source>
        <dbReference type="Pfam" id="PF05064"/>
    </source>
</evidence>
<dbReference type="GO" id="GO:0006405">
    <property type="term" value="P:RNA export from nucleus"/>
    <property type="evidence" value="ECO:0007669"/>
    <property type="project" value="TreeGrafter"/>
</dbReference>
<proteinExistence type="inferred from homology"/>
<gene>
    <name evidence="10" type="ORF">TraAM80_08923</name>
</gene>
<dbReference type="PANTHER" id="PTHR12084:SF0">
    <property type="entry name" value="NUCLEAR PORE GLYCOPROTEIN P62"/>
    <property type="match status" value="1"/>
</dbReference>
<comment type="subcellular location">
    <subcellularLocation>
        <location evidence="1">Nucleus</location>
        <location evidence="1">Nuclear pore complex</location>
    </subcellularLocation>
</comment>
<evidence type="ECO:0000313" key="11">
    <source>
        <dbReference type="Proteomes" id="UP000283634"/>
    </source>
</evidence>
<dbReference type="GO" id="GO:0005543">
    <property type="term" value="F:phospholipid binding"/>
    <property type="evidence" value="ECO:0007669"/>
    <property type="project" value="TreeGrafter"/>
</dbReference>
<dbReference type="InterPro" id="IPR026010">
    <property type="entry name" value="NSP1/NUP62"/>
</dbReference>
<feature type="domain" description="Nucleoporin NSP1-like C-terminal" evidence="9">
    <location>
        <begin position="78"/>
        <end position="178"/>
    </location>
</feature>
<feature type="non-terminal residue" evidence="10">
    <location>
        <position position="1"/>
    </location>
</feature>
<evidence type="ECO:0000313" key="10">
    <source>
        <dbReference type="EMBL" id="RNE98182.1"/>
    </source>
</evidence>
<evidence type="ECO:0000256" key="3">
    <source>
        <dbReference type="ARBA" id="ARBA00022448"/>
    </source>
</evidence>
<organism evidence="10 11">
    <name type="scientific">Trypanosoma rangeli</name>
    <dbReference type="NCBI Taxonomy" id="5698"/>
    <lineage>
        <taxon>Eukaryota</taxon>
        <taxon>Discoba</taxon>
        <taxon>Euglenozoa</taxon>
        <taxon>Kinetoplastea</taxon>
        <taxon>Metakinetoplastina</taxon>
        <taxon>Trypanosomatida</taxon>
        <taxon>Trypanosomatidae</taxon>
        <taxon>Trypanosoma</taxon>
        <taxon>Herpetosoma</taxon>
    </lineage>
</organism>
<dbReference type="Pfam" id="PF05064">
    <property type="entry name" value="Nsp1_C"/>
    <property type="match status" value="1"/>
</dbReference>
<dbReference type="GO" id="GO:0051028">
    <property type="term" value="P:mRNA transport"/>
    <property type="evidence" value="ECO:0007669"/>
    <property type="project" value="UniProtKB-KW"/>
</dbReference>
<accession>A0A422MY82</accession>
<evidence type="ECO:0000256" key="6">
    <source>
        <dbReference type="ARBA" id="ARBA00023010"/>
    </source>
</evidence>
<dbReference type="GeneID" id="40332856"/>
<evidence type="ECO:0000256" key="1">
    <source>
        <dbReference type="ARBA" id="ARBA00004567"/>
    </source>
</evidence>
<evidence type="ECO:0000256" key="8">
    <source>
        <dbReference type="ARBA" id="ARBA00023242"/>
    </source>
</evidence>
<keyword evidence="8" id="KW-0539">Nucleus</keyword>
<dbReference type="OrthoDB" id="250482at2759"/>
<evidence type="ECO:0000256" key="4">
    <source>
        <dbReference type="ARBA" id="ARBA00022816"/>
    </source>
</evidence>
<dbReference type="RefSeq" id="XP_029234502.1">
    <property type="nucleotide sequence ID" value="XM_029385638.1"/>
</dbReference>
<protein>
    <recommendedName>
        <fullName evidence="9">Nucleoporin NSP1-like C-terminal domain-containing protein</fullName>
    </recommendedName>
</protein>
<keyword evidence="11" id="KW-1185">Reference proteome</keyword>